<evidence type="ECO:0000256" key="1">
    <source>
        <dbReference type="ARBA" id="ARBA00004308"/>
    </source>
</evidence>
<evidence type="ECO:0000313" key="11">
    <source>
        <dbReference type="Proteomes" id="UP001202328"/>
    </source>
</evidence>
<evidence type="ECO:0000256" key="5">
    <source>
        <dbReference type="ARBA" id="ARBA00022989"/>
    </source>
</evidence>
<sequence length="174" mass="20444">MVAWKELVEEWKKRQNNKLDVIKHQNGNGDGNYDEDDLDDPDLPKIGQRQTTTFKKIIYSFKQFPKWCPIERETYLHRLSLRYEKEVKSCELADIDVFMITVDPLKPPLITAYTVLSILTVDYLVDKVACYISNDGAAMLTFEALLETSEFARKWVPFCKKFNIESRALDWYFS</sequence>
<evidence type="ECO:0000256" key="3">
    <source>
        <dbReference type="ARBA" id="ARBA00022679"/>
    </source>
</evidence>
<comment type="caution">
    <text evidence="10">The sequence shown here is derived from an EMBL/GenBank/DDBJ whole genome shotgun (WGS) entry which is preliminary data.</text>
</comment>
<feature type="binding site" evidence="8">
    <location>
        <position position="135"/>
    </location>
    <ligand>
        <name>UDP-alpha-D-glucose</name>
        <dbReference type="ChEBI" id="CHEBI:58885"/>
    </ligand>
</feature>
<accession>A0AAD4SI49</accession>
<reference evidence="10" key="1">
    <citation type="submission" date="2022-04" db="EMBL/GenBank/DDBJ databases">
        <title>A functionally conserved STORR gene fusion in Papaver species that diverged 16.8 million years ago.</title>
        <authorList>
            <person name="Catania T."/>
        </authorList>
    </citation>
    <scope>NUCLEOTIDE SEQUENCE</scope>
    <source>
        <strain evidence="10">S-188037</strain>
    </source>
</reference>
<comment type="subcellular location">
    <subcellularLocation>
        <location evidence="1">Endomembrane system</location>
    </subcellularLocation>
</comment>
<dbReference type="GO" id="GO:0016020">
    <property type="term" value="C:membrane"/>
    <property type="evidence" value="ECO:0007669"/>
    <property type="project" value="InterPro"/>
</dbReference>
<evidence type="ECO:0000256" key="4">
    <source>
        <dbReference type="ARBA" id="ARBA00022692"/>
    </source>
</evidence>
<dbReference type="GO" id="GO:0016760">
    <property type="term" value="F:cellulose synthase (UDP-forming) activity"/>
    <property type="evidence" value="ECO:0007669"/>
    <property type="project" value="InterPro"/>
</dbReference>
<evidence type="ECO:0000256" key="9">
    <source>
        <dbReference type="SAM" id="MobiDB-lite"/>
    </source>
</evidence>
<dbReference type="Pfam" id="PF03552">
    <property type="entry name" value="Cellulose_synt"/>
    <property type="match status" value="1"/>
</dbReference>
<feature type="region of interest" description="Disordered" evidence="9">
    <location>
        <begin position="22"/>
        <end position="42"/>
    </location>
</feature>
<dbReference type="PANTHER" id="PTHR13301">
    <property type="entry name" value="X-BOX TRANSCRIPTION FACTOR-RELATED"/>
    <property type="match status" value="1"/>
</dbReference>
<proteinExistence type="predicted"/>
<feature type="compositionally biased region" description="Acidic residues" evidence="9">
    <location>
        <begin position="32"/>
        <end position="41"/>
    </location>
</feature>
<keyword evidence="2" id="KW-0328">Glycosyltransferase</keyword>
<evidence type="ECO:0000256" key="7">
    <source>
        <dbReference type="ARBA" id="ARBA00023316"/>
    </source>
</evidence>
<evidence type="ECO:0000256" key="2">
    <source>
        <dbReference type="ARBA" id="ARBA00022676"/>
    </source>
</evidence>
<keyword evidence="11" id="KW-1185">Reference proteome</keyword>
<protein>
    <recommendedName>
        <fullName evidence="12">Cellulose synthase</fullName>
    </recommendedName>
</protein>
<keyword evidence="6" id="KW-0472">Membrane</keyword>
<dbReference type="EMBL" id="JAJJMB010010911">
    <property type="protein sequence ID" value="KAI3905841.1"/>
    <property type="molecule type" value="Genomic_DNA"/>
</dbReference>
<evidence type="ECO:0000313" key="10">
    <source>
        <dbReference type="EMBL" id="KAI3905841.1"/>
    </source>
</evidence>
<keyword evidence="5" id="KW-1133">Transmembrane helix</keyword>
<evidence type="ECO:0008006" key="12">
    <source>
        <dbReference type="Google" id="ProtNLM"/>
    </source>
</evidence>
<feature type="binding site" evidence="8">
    <location>
        <position position="106"/>
    </location>
    <ligand>
        <name>UDP-alpha-D-glucose</name>
        <dbReference type="ChEBI" id="CHEBI:58885"/>
    </ligand>
</feature>
<keyword evidence="7" id="KW-0961">Cell wall biogenesis/degradation</keyword>
<name>A0AAD4SI49_9MAGN</name>
<evidence type="ECO:0000256" key="6">
    <source>
        <dbReference type="ARBA" id="ARBA00023136"/>
    </source>
</evidence>
<dbReference type="GO" id="GO:0012505">
    <property type="term" value="C:endomembrane system"/>
    <property type="evidence" value="ECO:0007669"/>
    <property type="project" value="UniProtKB-SubCell"/>
</dbReference>
<dbReference type="GO" id="GO:0071555">
    <property type="term" value="P:cell wall organization"/>
    <property type="evidence" value="ECO:0007669"/>
    <property type="project" value="UniProtKB-KW"/>
</dbReference>
<dbReference type="GO" id="GO:0030244">
    <property type="term" value="P:cellulose biosynthetic process"/>
    <property type="evidence" value="ECO:0007669"/>
    <property type="project" value="InterPro"/>
</dbReference>
<organism evidence="10 11">
    <name type="scientific">Papaver atlanticum</name>
    <dbReference type="NCBI Taxonomy" id="357466"/>
    <lineage>
        <taxon>Eukaryota</taxon>
        <taxon>Viridiplantae</taxon>
        <taxon>Streptophyta</taxon>
        <taxon>Embryophyta</taxon>
        <taxon>Tracheophyta</taxon>
        <taxon>Spermatophyta</taxon>
        <taxon>Magnoliopsida</taxon>
        <taxon>Ranunculales</taxon>
        <taxon>Papaveraceae</taxon>
        <taxon>Papaveroideae</taxon>
        <taxon>Papaver</taxon>
    </lineage>
</organism>
<dbReference type="InterPro" id="IPR005150">
    <property type="entry name" value="Cellulose_synth"/>
</dbReference>
<keyword evidence="4" id="KW-0812">Transmembrane</keyword>
<dbReference type="AlphaFoldDB" id="A0AAD4SI49"/>
<dbReference type="Proteomes" id="UP001202328">
    <property type="component" value="Unassembled WGS sequence"/>
</dbReference>
<evidence type="ECO:0000256" key="8">
    <source>
        <dbReference type="PIRSR" id="PIRSR605150-2"/>
    </source>
</evidence>
<gene>
    <name evidence="10" type="ORF">MKW98_006475</name>
</gene>
<keyword evidence="3" id="KW-0808">Transferase</keyword>